<gene>
    <name evidence="2" type="ORF">Vbra_9335</name>
</gene>
<keyword evidence="3" id="KW-1185">Reference proteome</keyword>
<dbReference type="VEuPathDB" id="CryptoDB:Vbra_9335"/>
<accession>A0A0G4FLX9</accession>
<protein>
    <submittedName>
        <fullName evidence="2">Uncharacterized protein</fullName>
    </submittedName>
</protein>
<evidence type="ECO:0000256" key="1">
    <source>
        <dbReference type="SAM" id="MobiDB-lite"/>
    </source>
</evidence>
<dbReference type="EMBL" id="CDMY01000463">
    <property type="protein sequence ID" value="CEM15018.1"/>
    <property type="molecule type" value="Genomic_DNA"/>
</dbReference>
<evidence type="ECO:0000313" key="2">
    <source>
        <dbReference type="EMBL" id="CEM15018.1"/>
    </source>
</evidence>
<evidence type="ECO:0000313" key="3">
    <source>
        <dbReference type="Proteomes" id="UP000041254"/>
    </source>
</evidence>
<reference evidence="2 3" key="1">
    <citation type="submission" date="2014-11" db="EMBL/GenBank/DDBJ databases">
        <authorList>
            <person name="Zhu J."/>
            <person name="Qi W."/>
            <person name="Song R."/>
        </authorList>
    </citation>
    <scope>NUCLEOTIDE SEQUENCE [LARGE SCALE GENOMIC DNA]</scope>
</reference>
<dbReference type="InParanoid" id="A0A0G4FLX9"/>
<organism evidence="2 3">
    <name type="scientific">Vitrella brassicaformis (strain CCMP3155)</name>
    <dbReference type="NCBI Taxonomy" id="1169540"/>
    <lineage>
        <taxon>Eukaryota</taxon>
        <taxon>Sar</taxon>
        <taxon>Alveolata</taxon>
        <taxon>Colpodellida</taxon>
        <taxon>Vitrellaceae</taxon>
        <taxon>Vitrella</taxon>
    </lineage>
</organism>
<dbReference type="AlphaFoldDB" id="A0A0G4FLX9"/>
<proteinExistence type="predicted"/>
<feature type="region of interest" description="Disordered" evidence="1">
    <location>
        <begin position="19"/>
        <end position="55"/>
    </location>
</feature>
<dbReference type="Proteomes" id="UP000041254">
    <property type="component" value="Unassembled WGS sequence"/>
</dbReference>
<sequence length="107" mass="11821">MSDDPWLTREDPRIRWVTNPSFERRLPPPTEVNPNIAPDGRSQHERNKPADTSNPCGAFAASAACGLAKKLAAEGKPVCRMDDLSHGEVMTRPFERIERAKAGLVGR</sequence>
<name>A0A0G4FLX9_VITBC</name>